<reference evidence="1" key="2">
    <citation type="submission" date="2006-01" db="EMBL/GenBank/DDBJ databases">
        <authorList>
            <person name="Genoscope"/>
        </authorList>
    </citation>
    <scope>NUCLEOTIDE SEQUENCE</scope>
</reference>
<dbReference type="Proteomes" id="UP000501926">
    <property type="component" value="Chromosome"/>
</dbReference>
<protein>
    <submittedName>
        <fullName evidence="1">Uncharacterized protein</fullName>
    </submittedName>
</protein>
<dbReference type="EMBL" id="CT573072">
    <property type="protein sequence ID" value="CAJ72558.1"/>
    <property type="molecule type" value="Genomic_DNA"/>
</dbReference>
<proteinExistence type="predicted"/>
<evidence type="ECO:0000313" key="3">
    <source>
        <dbReference type="Proteomes" id="UP000501926"/>
    </source>
</evidence>
<accession>Q1PZQ1</accession>
<organism evidence="1">
    <name type="scientific">Kuenenia stuttgartiensis</name>
    <dbReference type="NCBI Taxonomy" id="174633"/>
    <lineage>
        <taxon>Bacteria</taxon>
        <taxon>Pseudomonadati</taxon>
        <taxon>Planctomycetota</taxon>
        <taxon>Candidatus Brocadiia</taxon>
        <taxon>Candidatus Brocadiales</taxon>
        <taxon>Candidatus Brocadiaceae</taxon>
        <taxon>Candidatus Kuenenia</taxon>
    </lineage>
</organism>
<name>Q1PZQ1_KUEST</name>
<reference evidence="2 3" key="3">
    <citation type="submission" date="2020-02" db="EMBL/GenBank/DDBJ databases">
        <title>Newly sequenced genome of strain CSTR1 showed variability in Candidatus Kuenenia stuttgartiensis genomes.</title>
        <authorList>
            <person name="Ding C."/>
            <person name="Adrian L."/>
        </authorList>
    </citation>
    <scope>NUCLEOTIDE SEQUENCE [LARGE SCALE GENOMIC DNA]</scope>
    <source>
        <strain evidence="2 3">CSTR1</strain>
    </source>
</reference>
<dbReference type="EMBL" id="CP049055">
    <property type="protein sequence ID" value="QII10063.1"/>
    <property type="molecule type" value="Genomic_DNA"/>
</dbReference>
<evidence type="ECO:0000313" key="2">
    <source>
        <dbReference type="EMBL" id="QII10063.1"/>
    </source>
</evidence>
<evidence type="ECO:0000313" key="1">
    <source>
        <dbReference type="EMBL" id="CAJ72558.1"/>
    </source>
</evidence>
<gene>
    <name evidence="2" type="ORF">KsCSTR_06840</name>
    <name evidence="1" type="ORF">kustd1813</name>
</gene>
<reference evidence="1" key="1">
    <citation type="journal article" date="2006" name="Nature">
        <title>Deciphering the evolution and metabolism of an anammox bacterium from a community genome.</title>
        <authorList>
            <person name="Strous M."/>
            <person name="Pelletier E."/>
            <person name="Mangenot S."/>
            <person name="Rattei T."/>
            <person name="Lehner A."/>
            <person name="Taylor M.W."/>
            <person name="Horn M."/>
            <person name="Daims H."/>
            <person name="Bartol-Mavel D."/>
            <person name="Wincker P."/>
            <person name="Barbe V."/>
            <person name="Fonknechten N."/>
            <person name="Vallenet D."/>
            <person name="Segurens B."/>
            <person name="Schenowitz-Truong C."/>
            <person name="Medigue C."/>
            <person name="Collingro A."/>
            <person name="Snel B."/>
            <person name="Dutilh B.E."/>
            <person name="OpDenCamp H.J.M."/>
            <person name="vanDerDrift C."/>
            <person name="Cirpus I."/>
            <person name="vanDePas-Schoonen K.T."/>
            <person name="Harhangi H.R."/>
            <person name="vanNiftrik L."/>
            <person name="Schmid M."/>
            <person name="Keltjens J."/>
            <person name="vanDeVossenberg J."/>
            <person name="Kartal B."/>
            <person name="Meier H."/>
            <person name="Frishman D."/>
            <person name="Huynen M.A."/>
            <person name="Mewes H."/>
            <person name="Weissenbach J."/>
            <person name="Jetten M.S.M."/>
            <person name="Wagner M."/>
            <person name="LePaslier D."/>
        </authorList>
    </citation>
    <scope>NUCLEOTIDE SEQUENCE</scope>
</reference>
<sequence>MRIMEPCTAVKFQCPKSQNPCLEWEHSRFLVNYLYIDLKLDAYVTILLLPR</sequence>
<dbReference type="AlphaFoldDB" id="Q1PZQ1"/>